<proteinExistence type="inferred from homology"/>
<dbReference type="Pfam" id="PF01979">
    <property type="entry name" value="Amidohydro_1"/>
    <property type="match status" value="1"/>
</dbReference>
<dbReference type="GO" id="GO:0000034">
    <property type="term" value="F:adenine deaminase activity"/>
    <property type="evidence" value="ECO:0007669"/>
    <property type="project" value="UniProtKB-EC"/>
</dbReference>
<dbReference type="EC" id="3.5.4.2" evidence="2"/>
<dbReference type="SUPFAM" id="SSF51338">
    <property type="entry name" value="Composite domain of metallo-dependent hydrolases"/>
    <property type="match status" value="1"/>
</dbReference>
<feature type="domain" description="Amidohydrolase-related" evidence="6">
    <location>
        <begin position="41"/>
        <end position="320"/>
    </location>
</feature>
<sequence length="553" mass="61428">MQKISGNIVDVISGTIFPGIIEISDGKIKSITKNNEKYENYILPGLIDAHIHIESSMLPPSEFARLAVCHGVIGTVSDPHEIANVLGVDGVKFMIDNSKLVPFYFCFGIPSCVPATPFETSGANFGVKEIEEIIKKFGLTYFSEMMNFPGVINRDSSVMEKIDLVKKYGLIIDGHAPAVRGEDLKKYFSAGITTDHECMTIEEAEEKINIGMKVLIREGSAAKNLNALHSLFKTHPEMIMLCSDDRHPNDLVDGHIDQLIQRIVADYKHDFISVVRASTLNPKNHYKLDNGLLSVGDSADIVVMDQNYKVLQTIIKGKTVFDGKNSLIPHLENIEKPNNFELKECNEEDFYIKPPENCTKLRVIKVMDGELFTEETEIEKKMFEIDSKGNLLANQEIDCLKIAVISRYSSEKPKPALGLIQNFGLKNCAIASSVSHDSHNVIVIGTSEQLMMNAVNQIVKFKGGISISFISTQNQVVNEVLPLEIAGLLSADDGYLVAQKYSKIDKIAQEAHSKLKAPFMTLSFMALTVIPKLKISDFGLFDGIKFQFTNLFI</sequence>
<dbReference type="InterPro" id="IPR026912">
    <property type="entry name" value="Adenine_deam_C"/>
</dbReference>
<keyword evidence="4" id="KW-0464">Manganese</keyword>
<comment type="caution">
    <text evidence="8">The sequence shown here is derived from an EMBL/GenBank/DDBJ whole genome shotgun (WGS) entry which is preliminary data.</text>
</comment>
<gene>
    <name evidence="8" type="ORF">M0811_07169</name>
</gene>
<name>A0A9Q0REC7_ANAIG</name>
<dbReference type="AlphaFoldDB" id="A0A9Q0REC7"/>
<evidence type="ECO:0000256" key="5">
    <source>
        <dbReference type="ARBA" id="ARBA00047720"/>
    </source>
</evidence>
<dbReference type="PANTHER" id="PTHR11113">
    <property type="entry name" value="N-ACETYLGLUCOSAMINE-6-PHOSPHATE DEACETYLASE"/>
    <property type="match status" value="1"/>
</dbReference>
<evidence type="ECO:0000313" key="8">
    <source>
        <dbReference type="EMBL" id="KAJ5075599.1"/>
    </source>
</evidence>
<dbReference type="HAMAP" id="MF_01518">
    <property type="entry name" value="Adenine_deamin"/>
    <property type="match status" value="1"/>
</dbReference>
<comment type="similarity">
    <text evidence="1">Belongs to the metallo-dependent hydrolases superfamily. Adenine deaminase family.</text>
</comment>
<feature type="domain" description="Adenine deaminase C-terminal" evidence="7">
    <location>
        <begin position="386"/>
        <end position="546"/>
    </location>
</feature>
<evidence type="ECO:0000259" key="7">
    <source>
        <dbReference type="Pfam" id="PF13382"/>
    </source>
</evidence>
<dbReference type="EMBL" id="JAPDFW010000064">
    <property type="protein sequence ID" value="KAJ5075599.1"/>
    <property type="molecule type" value="Genomic_DNA"/>
</dbReference>
<dbReference type="PANTHER" id="PTHR11113:SF2">
    <property type="entry name" value="ADENINE DEAMINASE"/>
    <property type="match status" value="1"/>
</dbReference>
<evidence type="ECO:0000313" key="9">
    <source>
        <dbReference type="Proteomes" id="UP001149090"/>
    </source>
</evidence>
<dbReference type="Gene3D" id="3.20.20.140">
    <property type="entry name" value="Metal-dependent hydrolases"/>
    <property type="match status" value="1"/>
</dbReference>
<dbReference type="Pfam" id="PF13382">
    <property type="entry name" value="Adenine_deam_C"/>
    <property type="match status" value="1"/>
</dbReference>
<evidence type="ECO:0000256" key="2">
    <source>
        <dbReference type="ARBA" id="ARBA00012782"/>
    </source>
</evidence>
<dbReference type="OrthoDB" id="194468at2759"/>
<keyword evidence="3" id="KW-0378">Hydrolase</keyword>
<accession>A0A9Q0REC7</accession>
<dbReference type="NCBIfam" id="TIGR01178">
    <property type="entry name" value="ade"/>
    <property type="match status" value="1"/>
</dbReference>
<evidence type="ECO:0000256" key="4">
    <source>
        <dbReference type="ARBA" id="ARBA00023211"/>
    </source>
</evidence>
<dbReference type="InterPro" id="IPR011059">
    <property type="entry name" value="Metal-dep_hydrolase_composite"/>
</dbReference>
<reference evidence="8" key="1">
    <citation type="submission" date="2022-10" db="EMBL/GenBank/DDBJ databases">
        <title>Novel sulphate-reducing endosymbionts in the free-living metamonad Anaeramoeba.</title>
        <authorList>
            <person name="Jerlstrom-Hultqvist J."/>
            <person name="Cepicka I."/>
            <person name="Gallot-Lavallee L."/>
            <person name="Salas-Leiva D."/>
            <person name="Curtis B.A."/>
            <person name="Zahonova K."/>
            <person name="Pipaliya S."/>
            <person name="Dacks J."/>
            <person name="Roger A.J."/>
        </authorList>
    </citation>
    <scope>NUCLEOTIDE SEQUENCE</scope>
    <source>
        <strain evidence="8">BMAN</strain>
    </source>
</reference>
<evidence type="ECO:0000256" key="3">
    <source>
        <dbReference type="ARBA" id="ARBA00022801"/>
    </source>
</evidence>
<dbReference type="InterPro" id="IPR032466">
    <property type="entry name" value="Metal_Hydrolase"/>
</dbReference>
<dbReference type="Proteomes" id="UP001149090">
    <property type="component" value="Unassembled WGS sequence"/>
</dbReference>
<dbReference type="InterPro" id="IPR006679">
    <property type="entry name" value="Adenine_deam"/>
</dbReference>
<dbReference type="SUPFAM" id="SSF51556">
    <property type="entry name" value="Metallo-dependent hydrolases"/>
    <property type="match status" value="1"/>
</dbReference>
<dbReference type="InterPro" id="IPR006680">
    <property type="entry name" value="Amidohydro-rel"/>
</dbReference>
<evidence type="ECO:0000259" key="6">
    <source>
        <dbReference type="Pfam" id="PF01979"/>
    </source>
</evidence>
<comment type="catalytic activity">
    <reaction evidence="5">
        <text>adenine + H2O + H(+) = hypoxanthine + NH4(+)</text>
        <dbReference type="Rhea" id="RHEA:23688"/>
        <dbReference type="ChEBI" id="CHEBI:15377"/>
        <dbReference type="ChEBI" id="CHEBI:15378"/>
        <dbReference type="ChEBI" id="CHEBI:16708"/>
        <dbReference type="ChEBI" id="CHEBI:17368"/>
        <dbReference type="ChEBI" id="CHEBI:28938"/>
        <dbReference type="EC" id="3.5.4.2"/>
    </reaction>
</comment>
<dbReference type="GO" id="GO:0006146">
    <property type="term" value="P:adenine catabolic process"/>
    <property type="evidence" value="ECO:0007669"/>
    <property type="project" value="InterPro"/>
</dbReference>
<protein>
    <recommendedName>
        <fullName evidence="2">adenine deaminase</fullName>
        <ecNumber evidence="2">3.5.4.2</ecNumber>
    </recommendedName>
</protein>
<keyword evidence="9" id="KW-1185">Reference proteome</keyword>
<organism evidence="8 9">
    <name type="scientific">Anaeramoeba ignava</name>
    <name type="common">Anaerobic marine amoeba</name>
    <dbReference type="NCBI Taxonomy" id="1746090"/>
    <lineage>
        <taxon>Eukaryota</taxon>
        <taxon>Metamonada</taxon>
        <taxon>Anaeramoebidae</taxon>
        <taxon>Anaeramoeba</taxon>
    </lineage>
</organism>
<evidence type="ECO:0000256" key="1">
    <source>
        <dbReference type="ARBA" id="ARBA00006773"/>
    </source>
</evidence>